<name>A0A7L4YJ19_9ACTN</name>
<sequence>MGELSNRTIVEVLGTSTGGVGTHLRGLVPYLVDAGADVAVVGPQGTQDLFDFTGAGARFAAVEISARPHPKDAQAASRLRAATADADLLHAHGLRAATVAAAANVGRSIPLVVTLHNHPEAASPLIETVYGALERFVASQADVMLGASEDLAQRARDAGSARAEYAPVAPREMGPATRTPAEVRRELQVPDGRPLVLAVGRLHQQKGYDTLLAAAKSWRTHPAHPQVVVAGDGPLQSQLQGQIDADDLPVRLLGRRSDVPDLLGAASLVVLPSLWEARSLVAQEAMRAGVALVSTTTGGMGELVGDAAYRIPVSDPDALAAAVIELIEDPKRRAALAAAGAARASGFATEADTAAHLISLYRQELDRR</sequence>
<evidence type="ECO:0000259" key="4">
    <source>
        <dbReference type="Pfam" id="PF00534"/>
    </source>
</evidence>
<dbReference type="InterPro" id="IPR050194">
    <property type="entry name" value="Glycosyltransferase_grp1"/>
</dbReference>
<dbReference type="AlphaFoldDB" id="A0A7L4YJ19"/>
<reference evidence="6 7" key="1">
    <citation type="journal article" date="2018" name="Int. J. Syst. Evol. Microbiol.">
        <title>Epidermidibacterium keratini gen. nov., sp. nov., a member of the family Sporichthyaceae, isolated from keratin epidermis.</title>
        <authorList>
            <person name="Lee D.G."/>
            <person name="Trujillo M.E."/>
            <person name="Kang S."/>
            <person name="Nam J.J."/>
            <person name="Kim Y.J."/>
        </authorList>
    </citation>
    <scope>NUCLEOTIDE SEQUENCE [LARGE SCALE GENOMIC DNA]</scope>
    <source>
        <strain evidence="6 7">EPI-7</strain>
    </source>
</reference>
<protein>
    <submittedName>
        <fullName evidence="6">Glycosyltransferase</fullName>
    </submittedName>
</protein>
<dbReference type="KEGG" id="eke:EK0264_00545"/>
<dbReference type="PANTHER" id="PTHR45947">
    <property type="entry name" value="SULFOQUINOVOSYL TRANSFERASE SQD2"/>
    <property type="match status" value="1"/>
</dbReference>
<dbReference type="Pfam" id="PF00534">
    <property type="entry name" value="Glycos_transf_1"/>
    <property type="match status" value="1"/>
</dbReference>
<dbReference type="OrthoDB" id="3268555at2"/>
<keyword evidence="1" id="KW-0328">Glycosyltransferase</keyword>
<dbReference type="Gene3D" id="3.40.50.2000">
    <property type="entry name" value="Glycogen Phosphorylase B"/>
    <property type="match status" value="2"/>
</dbReference>
<feature type="domain" description="Glycosyltransferase subfamily 4-like N-terminal" evidence="5">
    <location>
        <begin position="18"/>
        <end position="168"/>
    </location>
</feature>
<dbReference type="GO" id="GO:1901137">
    <property type="term" value="P:carbohydrate derivative biosynthetic process"/>
    <property type="evidence" value="ECO:0007669"/>
    <property type="project" value="UniProtKB-ARBA"/>
</dbReference>
<evidence type="ECO:0000256" key="2">
    <source>
        <dbReference type="ARBA" id="ARBA00022679"/>
    </source>
</evidence>
<dbReference type="Proteomes" id="UP000463857">
    <property type="component" value="Chromosome"/>
</dbReference>
<evidence type="ECO:0000313" key="6">
    <source>
        <dbReference type="EMBL" id="QHB98932.1"/>
    </source>
</evidence>
<dbReference type="InterPro" id="IPR028098">
    <property type="entry name" value="Glyco_trans_4-like_N"/>
</dbReference>
<gene>
    <name evidence="6" type="ORF">EK0264_00545</name>
</gene>
<evidence type="ECO:0000313" key="7">
    <source>
        <dbReference type="Proteomes" id="UP000463857"/>
    </source>
</evidence>
<accession>A0A7L4YJ19</accession>
<dbReference type="SUPFAM" id="SSF53756">
    <property type="entry name" value="UDP-Glycosyltransferase/glycogen phosphorylase"/>
    <property type="match status" value="1"/>
</dbReference>
<dbReference type="CDD" id="cd03801">
    <property type="entry name" value="GT4_PimA-like"/>
    <property type="match status" value="1"/>
</dbReference>
<dbReference type="InterPro" id="IPR001296">
    <property type="entry name" value="Glyco_trans_1"/>
</dbReference>
<dbReference type="Pfam" id="PF13579">
    <property type="entry name" value="Glyco_trans_4_4"/>
    <property type="match status" value="1"/>
</dbReference>
<dbReference type="EMBL" id="CP047156">
    <property type="protein sequence ID" value="QHB98932.1"/>
    <property type="molecule type" value="Genomic_DNA"/>
</dbReference>
<proteinExistence type="predicted"/>
<dbReference type="RefSeq" id="WP_159541916.1">
    <property type="nucleotide sequence ID" value="NZ_CP047156.1"/>
</dbReference>
<feature type="domain" description="Glycosyl transferase family 1" evidence="4">
    <location>
        <begin position="183"/>
        <end position="341"/>
    </location>
</feature>
<dbReference type="InParanoid" id="A0A7L4YJ19"/>
<feature type="region of interest" description="Disordered" evidence="3">
    <location>
        <begin position="162"/>
        <end position="181"/>
    </location>
</feature>
<keyword evidence="2 6" id="KW-0808">Transferase</keyword>
<evidence type="ECO:0000259" key="5">
    <source>
        <dbReference type="Pfam" id="PF13579"/>
    </source>
</evidence>
<organism evidence="6 7">
    <name type="scientific">Epidermidibacterium keratini</name>
    <dbReference type="NCBI Taxonomy" id="1891644"/>
    <lineage>
        <taxon>Bacteria</taxon>
        <taxon>Bacillati</taxon>
        <taxon>Actinomycetota</taxon>
        <taxon>Actinomycetes</taxon>
        <taxon>Sporichthyales</taxon>
        <taxon>Sporichthyaceae</taxon>
        <taxon>Epidermidibacterium</taxon>
    </lineage>
</organism>
<evidence type="ECO:0000256" key="1">
    <source>
        <dbReference type="ARBA" id="ARBA00022676"/>
    </source>
</evidence>
<evidence type="ECO:0000256" key="3">
    <source>
        <dbReference type="SAM" id="MobiDB-lite"/>
    </source>
</evidence>
<dbReference type="GO" id="GO:0016757">
    <property type="term" value="F:glycosyltransferase activity"/>
    <property type="evidence" value="ECO:0007669"/>
    <property type="project" value="UniProtKB-KW"/>
</dbReference>
<dbReference type="PANTHER" id="PTHR45947:SF3">
    <property type="entry name" value="SULFOQUINOVOSYL TRANSFERASE SQD2"/>
    <property type="match status" value="1"/>
</dbReference>
<keyword evidence="7" id="KW-1185">Reference proteome</keyword>